<feature type="repeat" description="ANK" evidence="7">
    <location>
        <begin position="384"/>
        <end position="408"/>
    </location>
</feature>
<dbReference type="PANTHER" id="PTHR24173">
    <property type="entry name" value="ANKYRIN REPEAT CONTAINING"/>
    <property type="match status" value="1"/>
</dbReference>
<dbReference type="InterPro" id="IPR002110">
    <property type="entry name" value="Ankyrin_rpt"/>
</dbReference>
<evidence type="ECO:0000256" key="3">
    <source>
        <dbReference type="ARBA" id="ARBA00022786"/>
    </source>
</evidence>
<comment type="caution">
    <text evidence="9">The sequence shown here is derived from an EMBL/GenBank/DDBJ whole genome shotgun (WGS) entry which is preliminary data.</text>
</comment>
<dbReference type="Gene3D" id="1.25.40.20">
    <property type="entry name" value="Ankyrin repeat-containing domain"/>
    <property type="match status" value="3"/>
</dbReference>
<evidence type="ECO:0000256" key="8">
    <source>
        <dbReference type="SAM" id="MobiDB-lite"/>
    </source>
</evidence>
<feature type="repeat" description="ANK" evidence="7">
    <location>
        <begin position="90"/>
        <end position="122"/>
    </location>
</feature>
<name>A0ABD2JV02_HETSC</name>
<dbReference type="EMBL" id="JBICCN010000089">
    <property type="protein sequence ID" value="KAL3094475.1"/>
    <property type="molecule type" value="Genomic_DNA"/>
</dbReference>
<dbReference type="SMART" id="SM00248">
    <property type="entry name" value="ANK"/>
    <property type="match status" value="10"/>
</dbReference>
<dbReference type="AlphaFoldDB" id="A0ABD2JV02"/>
<evidence type="ECO:0000256" key="2">
    <source>
        <dbReference type="ARBA" id="ARBA00022737"/>
    </source>
</evidence>
<feature type="region of interest" description="Disordered" evidence="8">
    <location>
        <begin position="448"/>
        <end position="557"/>
    </location>
</feature>
<evidence type="ECO:0000256" key="7">
    <source>
        <dbReference type="PROSITE-ProRule" id="PRU00023"/>
    </source>
</evidence>
<dbReference type="Proteomes" id="UP001620645">
    <property type="component" value="Unassembled WGS sequence"/>
</dbReference>
<keyword evidence="10" id="KW-1185">Reference proteome</keyword>
<feature type="repeat" description="ANK" evidence="7">
    <location>
        <begin position="256"/>
        <end position="289"/>
    </location>
</feature>
<accession>A0ABD2JV02</accession>
<dbReference type="PRINTS" id="PR01415">
    <property type="entry name" value="ANKYRIN"/>
</dbReference>
<dbReference type="Pfam" id="PF12796">
    <property type="entry name" value="Ank_2"/>
    <property type="match status" value="2"/>
</dbReference>
<dbReference type="Pfam" id="PF00023">
    <property type="entry name" value="Ank"/>
    <property type="match status" value="1"/>
</dbReference>
<feature type="compositionally biased region" description="Basic and acidic residues" evidence="8">
    <location>
        <begin position="453"/>
        <end position="525"/>
    </location>
</feature>
<protein>
    <recommendedName>
        <fullName evidence="6">Protein fem-1 homolog B</fullName>
    </recommendedName>
</protein>
<sequence length="557" mass="61828">MNYALMKNNSSRKGNILHKLQRSILLPLHAAARSGALSACKLLVAMGADANCRSLRGITPLMEAAAGGHLNIVEFCVEICKANVNFADSNGTTALMRASVKGKTDVVCYLIAMGARLDQVDNKGYSAFLFTAQKGLLIVCEMLAENGANANLKTAYGTTPLMAASEGGHSAIVKFLVDKCQVKVEMADANGNSALLCALIAKNDGIANYLIKKGARVDRANNDGFSPLHAAVNLGNLQLCQLIVKKGANVNQQTSNGKTPLMLAVYARNSEIVKFLVEEAGADTQIKDSRGFCALIIAFRHIVHCQQTFGRRYCTQKDRQIVRFLVGKSDPPAADQQHQKDNCAVGRSPLHYAAKLGYLDVCQLLVAKGADVNQMRMMNEWASFGKTPLMEACTNGHFEIVKFLVEQGGADIEIANKVGNASKWAAMCGKTYIVCYFDAIIDTRQQNGNGTKAKKEEKKKKGEEKEEKAKEKGEEEKGEKENEGWKEEENNGWKEEENNGWKEEENNGWKEEENNGWKEEEKEEQKDEEEEVPCYYDEEEEQEEEKEDEYEQQRYDW</sequence>
<feature type="repeat" description="ANK" evidence="7">
    <location>
        <begin position="223"/>
        <end position="255"/>
    </location>
</feature>
<dbReference type="InterPro" id="IPR036770">
    <property type="entry name" value="Ankyrin_rpt-contain_sf"/>
</dbReference>
<evidence type="ECO:0000256" key="4">
    <source>
        <dbReference type="ARBA" id="ARBA00023043"/>
    </source>
</evidence>
<evidence type="ECO:0000256" key="1">
    <source>
        <dbReference type="ARBA" id="ARBA00004906"/>
    </source>
</evidence>
<feature type="repeat" description="ANK" evidence="7">
    <location>
        <begin position="27"/>
        <end position="55"/>
    </location>
</feature>
<evidence type="ECO:0000256" key="5">
    <source>
        <dbReference type="ARBA" id="ARBA00038500"/>
    </source>
</evidence>
<evidence type="ECO:0000256" key="6">
    <source>
        <dbReference type="ARBA" id="ARBA00072197"/>
    </source>
</evidence>
<dbReference type="SUPFAM" id="SSF48403">
    <property type="entry name" value="Ankyrin repeat"/>
    <property type="match status" value="1"/>
</dbReference>
<feature type="repeat" description="ANK" evidence="7">
    <location>
        <begin position="190"/>
        <end position="222"/>
    </location>
</feature>
<keyword evidence="2" id="KW-0677">Repeat</keyword>
<comment type="pathway">
    <text evidence="1">Protein modification; protein ubiquitination.</text>
</comment>
<proteinExistence type="inferred from homology"/>
<dbReference type="Pfam" id="PF13637">
    <property type="entry name" value="Ank_4"/>
    <property type="match status" value="1"/>
</dbReference>
<dbReference type="PROSITE" id="PS50088">
    <property type="entry name" value="ANK_REPEAT"/>
    <property type="match status" value="7"/>
</dbReference>
<feature type="compositionally biased region" description="Acidic residues" evidence="8">
    <location>
        <begin position="526"/>
        <end position="550"/>
    </location>
</feature>
<feature type="repeat" description="ANK" evidence="7">
    <location>
        <begin position="345"/>
        <end position="377"/>
    </location>
</feature>
<comment type="similarity">
    <text evidence="5">Belongs to the fem-1 family.</text>
</comment>
<dbReference type="PROSITE" id="PS50297">
    <property type="entry name" value="ANK_REP_REGION"/>
    <property type="match status" value="6"/>
</dbReference>
<keyword evidence="3" id="KW-0833">Ubl conjugation pathway</keyword>
<keyword evidence="4 7" id="KW-0040">ANK repeat</keyword>
<gene>
    <name evidence="9" type="ORF">niasHS_004553</name>
</gene>
<dbReference type="PANTHER" id="PTHR24173:SF78">
    <property type="entry name" value="PROTEIN FEM-1 HOMOLOG B"/>
    <property type="match status" value="1"/>
</dbReference>
<organism evidence="9 10">
    <name type="scientific">Heterodera schachtii</name>
    <name type="common">Sugarbeet cyst nematode worm</name>
    <name type="synonym">Tylenchus schachtii</name>
    <dbReference type="NCBI Taxonomy" id="97005"/>
    <lineage>
        <taxon>Eukaryota</taxon>
        <taxon>Metazoa</taxon>
        <taxon>Ecdysozoa</taxon>
        <taxon>Nematoda</taxon>
        <taxon>Chromadorea</taxon>
        <taxon>Rhabditida</taxon>
        <taxon>Tylenchina</taxon>
        <taxon>Tylenchomorpha</taxon>
        <taxon>Tylenchoidea</taxon>
        <taxon>Heteroderidae</taxon>
        <taxon>Heteroderinae</taxon>
        <taxon>Heterodera</taxon>
    </lineage>
</organism>
<evidence type="ECO:0000313" key="10">
    <source>
        <dbReference type="Proteomes" id="UP001620645"/>
    </source>
</evidence>
<reference evidence="9 10" key="1">
    <citation type="submission" date="2024-10" db="EMBL/GenBank/DDBJ databases">
        <authorList>
            <person name="Kim D."/>
        </authorList>
    </citation>
    <scope>NUCLEOTIDE SEQUENCE [LARGE SCALE GENOMIC DNA]</scope>
    <source>
        <strain evidence="9">Taebaek</strain>
    </source>
</reference>
<evidence type="ECO:0000313" key="9">
    <source>
        <dbReference type="EMBL" id="KAL3094475.1"/>
    </source>
</evidence>